<reference evidence="1 2" key="1">
    <citation type="submission" date="2021-06" db="EMBL/GenBank/DDBJ databases">
        <title>Caerostris darwini draft genome.</title>
        <authorList>
            <person name="Kono N."/>
            <person name="Arakawa K."/>
        </authorList>
    </citation>
    <scope>NUCLEOTIDE SEQUENCE [LARGE SCALE GENOMIC DNA]</scope>
</reference>
<name>A0AAV4WFW1_9ARAC</name>
<comment type="caution">
    <text evidence="1">The sequence shown here is derived from an EMBL/GenBank/DDBJ whole genome shotgun (WGS) entry which is preliminary data.</text>
</comment>
<sequence>MLEWLSEQIFLMSAARKDIKDEFSRRAFISGKCTSLDFQLVHKSREKFFPFFDVGRMRNLPQATEKAYYPTRTLSDDKIAVFPLRGLANLNLSKENDDKEPSGRSAGKRCMVEEWGLPS</sequence>
<gene>
    <name evidence="1" type="ORF">CDAR_91481</name>
</gene>
<protein>
    <submittedName>
        <fullName evidence="1">Uncharacterized protein</fullName>
    </submittedName>
</protein>
<evidence type="ECO:0000313" key="2">
    <source>
        <dbReference type="Proteomes" id="UP001054837"/>
    </source>
</evidence>
<evidence type="ECO:0000313" key="1">
    <source>
        <dbReference type="EMBL" id="GIY80704.1"/>
    </source>
</evidence>
<dbReference type="Proteomes" id="UP001054837">
    <property type="component" value="Unassembled WGS sequence"/>
</dbReference>
<dbReference type="AlphaFoldDB" id="A0AAV4WFW1"/>
<proteinExistence type="predicted"/>
<organism evidence="1 2">
    <name type="scientific">Caerostris darwini</name>
    <dbReference type="NCBI Taxonomy" id="1538125"/>
    <lineage>
        <taxon>Eukaryota</taxon>
        <taxon>Metazoa</taxon>
        <taxon>Ecdysozoa</taxon>
        <taxon>Arthropoda</taxon>
        <taxon>Chelicerata</taxon>
        <taxon>Arachnida</taxon>
        <taxon>Araneae</taxon>
        <taxon>Araneomorphae</taxon>
        <taxon>Entelegynae</taxon>
        <taxon>Araneoidea</taxon>
        <taxon>Araneidae</taxon>
        <taxon>Caerostris</taxon>
    </lineage>
</organism>
<dbReference type="EMBL" id="BPLQ01014548">
    <property type="protein sequence ID" value="GIY80704.1"/>
    <property type="molecule type" value="Genomic_DNA"/>
</dbReference>
<accession>A0AAV4WFW1</accession>
<keyword evidence="2" id="KW-1185">Reference proteome</keyword>